<dbReference type="InterPro" id="IPR020939">
    <property type="entry name" value="Ribosomal_bL34_CS"/>
</dbReference>
<feature type="compositionally biased region" description="Basic and acidic residues" evidence="5">
    <location>
        <begin position="33"/>
        <end position="42"/>
    </location>
</feature>
<evidence type="ECO:0000256" key="1">
    <source>
        <dbReference type="ARBA" id="ARBA00010111"/>
    </source>
</evidence>
<dbReference type="Gene3D" id="1.10.287.3980">
    <property type="match status" value="1"/>
</dbReference>
<dbReference type="HAMAP" id="MF_00391">
    <property type="entry name" value="Ribosomal_bL34"/>
    <property type="match status" value="1"/>
</dbReference>
<dbReference type="InterPro" id="IPR000271">
    <property type="entry name" value="Ribosomal_bL34"/>
</dbReference>
<feature type="region of interest" description="Disordered" evidence="5">
    <location>
        <begin position="23"/>
        <end position="42"/>
    </location>
</feature>
<dbReference type="FunFam" id="1.10.287.3980:FF:000001">
    <property type="entry name" value="Mitochondrial ribosomal protein L34"/>
    <property type="match status" value="1"/>
</dbReference>
<dbReference type="NCBIfam" id="TIGR01030">
    <property type="entry name" value="rpmH_bact"/>
    <property type="match status" value="1"/>
</dbReference>
<dbReference type="Proteomes" id="UP000001876">
    <property type="component" value="Unassembled WGS sequence"/>
</dbReference>
<evidence type="ECO:0000313" key="6">
    <source>
        <dbReference type="EMBL" id="EEH57141.1"/>
    </source>
</evidence>
<dbReference type="Pfam" id="PF00468">
    <property type="entry name" value="Ribosomal_L34"/>
    <property type="match status" value="1"/>
</dbReference>
<dbReference type="PROSITE" id="PS00784">
    <property type="entry name" value="RIBOSOMAL_L34"/>
    <property type="match status" value="1"/>
</dbReference>
<evidence type="ECO:0000256" key="3">
    <source>
        <dbReference type="ARBA" id="ARBA00023274"/>
    </source>
</evidence>
<evidence type="ECO:0000313" key="7">
    <source>
        <dbReference type="Proteomes" id="UP000001876"/>
    </source>
</evidence>
<reference evidence="6 7" key="1">
    <citation type="journal article" date="2009" name="Science">
        <title>Green evolution and dynamic adaptations revealed by genomes of the marine picoeukaryotes Micromonas.</title>
        <authorList>
            <person name="Worden A.Z."/>
            <person name="Lee J.H."/>
            <person name="Mock T."/>
            <person name="Rouze P."/>
            <person name="Simmons M.P."/>
            <person name="Aerts A.L."/>
            <person name="Allen A.E."/>
            <person name="Cuvelier M.L."/>
            <person name="Derelle E."/>
            <person name="Everett M.V."/>
            <person name="Foulon E."/>
            <person name="Grimwood J."/>
            <person name="Gundlach H."/>
            <person name="Henrissat B."/>
            <person name="Napoli C."/>
            <person name="McDonald S.M."/>
            <person name="Parker M.S."/>
            <person name="Rombauts S."/>
            <person name="Salamov A."/>
            <person name="Von Dassow P."/>
            <person name="Badger J.H."/>
            <person name="Coutinho P.M."/>
            <person name="Demir E."/>
            <person name="Dubchak I."/>
            <person name="Gentemann C."/>
            <person name="Eikrem W."/>
            <person name="Gready J.E."/>
            <person name="John U."/>
            <person name="Lanier W."/>
            <person name="Lindquist E.A."/>
            <person name="Lucas S."/>
            <person name="Mayer K.F."/>
            <person name="Moreau H."/>
            <person name="Not F."/>
            <person name="Otillar R."/>
            <person name="Panaud O."/>
            <person name="Pangilinan J."/>
            <person name="Paulsen I."/>
            <person name="Piegu B."/>
            <person name="Poliakov A."/>
            <person name="Robbens S."/>
            <person name="Schmutz J."/>
            <person name="Toulza E."/>
            <person name="Wyss T."/>
            <person name="Zelensky A."/>
            <person name="Zhou K."/>
            <person name="Armbrust E.V."/>
            <person name="Bhattacharya D."/>
            <person name="Goodenough U.W."/>
            <person name="Van de Peer Y."/>
            <person name="Grigoriev I.V."/>
        </authorList>
    </citation>
    <scope>NUCLEOTIDE SEQUENCE [LARGE SCALE GENOMIC DNA]</scope>
    <source>
        <strain evidence="6 7">CCMP1545</strain>
    </source>
</reference>
<dbReference type="GO" id="GO:1990904">
    <property type="term" value="C:ribonucleoprotein complex"/>
    <property type="evidence" value="ECO:0007669"/>
    <property type="project" value="UniProtKB-KW"/>
</dbReference>
<dbReference type="PANTHER" id="PTHR14503">
    <property type="entry name" value="MITOCHONDRIAL RIBOSOMAL PROTEIN 34 FAMILY MEMBER"/>
    <property type="match status" value="1"/>
</dbReference>
<keyword evidence="2" id="KW-0689">Ribosomal protein</keyword>
<dbReference type="OrthoDB" id="515573at2759"/>
<evidence type="ECO:0000256" key="2">
    <source>
        <dbReference type="ARBA" id="ARBA00022980"/>
    </source>
</evidence>
<dbReference type="GO" id="GO:0006412">
    <property type="term" value="P:translation"/>
    <property type="evidence" value="ECO:0007669"/>
    <property type="project" value="InterPro"/>
</dbReference>
<sequence>MTTVSSVSQQRYNGADVDGAHRWFVDPAASADATRDARRREDLRERLDLPVAKLLSSLEIRPEEAWKPPPSPAAIADAMRMKLAKARMRAAMRAWPGGERRSAEGILRDMEKAWATDRPNAHRVPIVDGNDHATPATEPPATVIEIASPTEFNDASVAVEDDTLPADERERVVVWAHTKRTYQPSNLIRKRRHGFRARLTSIGGRRVLRRRRAKGRRSLSA</sequence>
<dbReference type="GO" id="GO:0003735">
    <property type="term" value="F:structural constituent of ribosome"/>
    <property type="evidence" value="ECO:0007669"/>
    <property type="project" value="InterPro"/>
</dbReference>
<dbReference type="KEGG" id="mpp:MICPUCDRAFT_57702"/>
<dbReference type="AlphaFoldDB" id="C1MSI3"/>
<keyword evidence="7" id="KW-1185">Reference proteome</keyword>
<accession>C1MSI3</accession>
<dbReference type="EMBL" id="GG663739">
    <property type="protein sequence ID" value="EEH57141.1"/>
    <property type="molecule type" value="Genomic_DNA"/>
</dbReference>
<dbReference type="PANTHER" id="PTHR14503:SF4">
    <property type="entry name" value="LARGE RIBOSOMAL SUBUNIT PROTEIN BL34M"/>
    <property type="match status" value="1"/>
</dbReference>
<dbReference type="GeneID" id="9684125"/>
<proteinExistence type="inferred from homology"/>
<organism evidence="7">
    <name type="scientific">Micromonas pusilla (strain CCMP1545)</name>
    <name type="common">Picoplanktonic green alga</name>
    <dbReference type="NCBI Taxonomy" id="564608"/>
    <lineage>
        <taxon>Eukaryota</taxon>
        <taxon>Viridiplantae</taxon>
        <taxon>Chlorophyta</taxon>
        <taxon>Mamiellophyceae</taxon>
        <taxon>Mamiellales</taxon>
        <taxon>Mamiellaceae</taxon>
        <taxon>Micromonas</taxon>
    </lineage>
</organism>
<keyword evidence="3" id="KW-0687">Ribonucleoprotein</keyword>
<dbReference type="eggNOG" id="ENOG502SC40">
    <property type="taxonomic scope" value="Eukaryota"/>
</dbReference>
<gene>
    <name evidence="6" type="ORF">MICPUCDRAFT_57702</name>
</gene>
<dbReference type="RefSeq" id="XP_003058686.1">
    <property type="nucleotide sequence ID" value="XM_003058640.1"/>
</dbReference>
<dbReference type="STRING" id="564608.C1MSI3"/>
<evidence type="ECO:0000256" key="5">
    <source>
        <dbReference type="SAM" id="MobiDB-lite"/>
    </source>
</evidence>
<dbReference type="GO" id="GO:0005840">
    <property type="term" value="C:ribosome"/>
    <property type="evidence" value="ECO:0007669"/>
    <property type="project" value="UniProtKB-KW"/>
</dbReference>
<comment type="similarity">
    <text evidence="1">Belongs to the bacterial ribosomal protein bL34 family.</text>
</comment>
<protein>
    <recommendedName>
        <fullName evidence="4">Large ribosomal subunit protein bL34m</fullName>
    </recommendedName>
</protein>
<evidence type="ECO:0000256" key="4">
    <source>
        <dbReference type="ARBA" id="ARBA00035274"/>
    </source>
</evidence>
<name>C1MSI3_MICPC</name>